<evidence type="ECO:0000313" key="2">
    <source>
        <dbReference type="EMBL" id="NEU66360.1"/>
    </source>
</evidence>
<name>A0A6M0IDK1_9BACT</name>
<protein>
    <submittedName>
        <fullName evidence="2">LytTR family transcriptional regulator</fullName>
    </submittedName>
</protein>
<organism evidence="2 3">
    <name type="scientific">Spirosoma agri</name>
    <dbReference type="NCBI Taxonomy" id="1987381"/>
    <lineage>
        <taxon>Bacteria</taxon>
        <taxon>Pseudomonadati</taxon>
        <taxon>Bacteroidota</taxon>
        <taxon>Cytophagia</taxon>
        <taxon>Cytophagales</taxon>
        <taxon>Cytophagaceae</taxon>
        <taxon>Spirosoma</taxon>
    </lineage>
</organism>
<dbReference type="PROSITE" id="PS50930">
    <property type="entry name" value="HTH_LYTTR"/>
    <property type="match status" value="1"/>
</dbReference>
<dbReference type="Pfam" id="PF04397">
    <property type="entry name" value="LytTR"/>
    <property type="match status" value="1"/>
</dbReference>
<dbReference type="RefSeq" id="WP_164035627.1">
    <property type="nucleotide sequence ID" value="NZ_JAAGNZ010000001.1"/>
</dbReference>
<dbReference type="GO" id="GO:0003677">
    <property type="term" value="F:DNA binding"/>
    <property type="evidence" value="ECO:0007669"/>
    <property type="project" value="InterPro"/>
</dbReference>
<comment type="caution">
    <text evidence="2">The sequence shown here is derived from an EMBL/GenBank/DDBJ whole genome shotgun (WGS) entry which is preliminary data.</text>
</comment>
<evidence type="ECO:0000313" key="3">
    <source>
        <dbReference type="Proteomes" id="UP000477386"/>
    </source>
</evidence>
<dbReference type="InterPro" id="IPR007492">
    <property type="entry name" value="LytTR_DNA-bd_dom"/>
</dbReference>
<sequence>MKQNDEIVSNLAIITHLTGASNYTWVHFKDKPRLLVSKSLTYFEDLLPSCVRIHKTALVNPAYIEQIKPPLRAKTPGSVTMLGGDSLPISRRRWQEVAELLQASEPFGEPVTKLKNRSVAALEGQAETVTDWPNRVVDSSERFVYAFMQDERKCRMLEEIVDENWPHYTIRFFDNSSSLTSQLTQVGTNDLPTLVFLEVRNVGWPLLSTLEFMKNDNRFRHIPALVFIRDQSGNDVEVCYAAGANSVVCQSGSTVFAEAAEQICAYWLTFAALPVN</sequence>
<dbReference type="EMBL" id="JAAGNZ010000001">
    <property type="protein sequence ID" value="NEU66360.1"/>
    <property type="molecule type" value="Genomic_DNA"/>
</dbReference>
<dbReference type="SMART" id="SM00850">
    <property type="entry name" value="LytTR"/>
    <property type="match status" value="1"/>
</dbReference>
<keyword evidence="3" id="KW-1185">Reference proteome</keyword>
<dbReference type="Proteomes" id="UP000477386">
    <property type="component" value="Unassembled WGS sequence"/>
</dbReference>
<proteinExistence type="predicted"/>
<reference evidence="2 3" key="1">
    <citation type="submission" date="2020-02" db="EMBL/GenBank/DDBJ databases">
        <title>Draft genome sequence of two Spirosoma agri KCTC 52727 and Spirosoma terrae KCTC 52035.</title>
        <authorList>
            <person name="Rojas J."/>
            <person name="Ambika Manirajan B."/>
            <person name="Ratering S."/>
            <person name="Suarez C."/>
            <person name="Schnell S."/>
        </authorList>
    </citation>
    <scope>NUCLEOTIDE SEQUENCE [LARGE SCALE GENOMIC DNA]</scope>
    <source>
        <strain evidence="2 3">KCTC 52727</strain>
    </source>
</reference>
<evidence type="ECO:0000259" key="1">
    <source>
        <dbReference type="PROSITE" id="PS50930"/>
    </source>
</evidence>
<feature type="domain" description="HTH LytTR-type" evidence="1">
    <location>
        <begin position="1"/>
        <end position="103"/>
    </location>
</feature>
<gene>
    <name evidence="2" type="ORF">GK091_05660</name>
</gene>
<dbReference type="AlphaFoldDB" id="A0A6M0IDK1"/>
<dbReference type="Gene3D" id="2.40.50.1020">
    <property type="entry name" value="LytTr DNA-binding domain"/>
    <property type="match status" value="1"/>
</dbReference>
<accession>A0A6M0IDK1</accession>